<evidence type="ECO:0000313" key="4">
    <source>
        <dbReference type="Proteomes" id="UP000541810"/>
    </source>
</evidence>
<gene>
    <name evidence="3" type="ORF">HNQ40_001182</name>
</gene>
<accession>A0A7X0LK84</accession>
<reference evidence="3 4" key="1">
    <citation type="submission" date="2020-08" db="EMBL/GenBank/DDBJ databases">
        <title>Genomic Encyclopedia of Type Strains, Phase IV (KMG-IV): sequencing the most valuable type-strain genomes for metagenomic binning, comparative biology and taxonomic classification.</title>
        <authorList>
            <person name="Goeker M."/>
        </authorList>
    </citation>
    <scope>NUCLEOTIDE SEQUENCE [LARGE SCALE GENOMIC DNA]</scope>
    <source>
        <strain evidence="3 4">DSM 103725</strain>
    </source>
</reference>
<comment type="caution">
    <text evidence="3">The sequence shown here is derived from an EMBL/GenBank/DDBJ whole genome shotgun (WGS) entry which is preliminary data.</text>
</comment>
<feature type="signal peptide" evidence="1">
    <location>
        <begin position="1"/>
        <end position="27"/>
    </location>
</feature>
<name>A0A7X0LK84_9BACT</name>
<proteinExistence type="predicted"/>
<dbReference type="EMBL" id="JACHGY010000001">
    <property type="protein sequence ID" value="MBB6429376.1"/>
    <property type="molecule type" value="Genomic_DNA"/>
</dbReference>
<feature type="domain" description="Ice-binding protein C-terminal" evidence="2">
    <location>
        <begin position="198"/>
        <end position="220"/>
    </location>
</feature>
<dbReference type="InterPro" id="IPR013424">
    <property type="entry name" value="Ice-binding_C"/>
</dbReference>
<keyword evidence="4" id="KW-1185">Reference proteome</keyword>
<evidence type="ECO:0000313" key="3">
    <source>
        <dbReference type="EMBL" id="MBB6429376.1"/>
    </source>
</evidence>
<evidence type="ECO:0000256" key="1">
    <source>
        <dbReference type="SAM" id="SignalP"/>
    </source>
</evidence>
<sequence length="222" mass="23259">MYKKSLASMLLPCVAAAGLTLTSVTSAEGSTPPVEIGPQVVDLGTPGETFTGRTIDNLSSLNGTSVDQTVTFDLIFADDESLRATNTFAVGMRFSSTRTDAFGMPSVLTESGLLYDLQLLDSSGDVISPAPPFTNGEGSSFNNESNYNGVFLNDSLSAIIFQGLRATVEFPGSEGTAEIINLEFSLGSIDQGSPLTIIPEPSSLVLLGLAGLATLNRRKRHG</sequence>
<dbReference type="AlphaFoldDB" id="A0A7X0LK84"/>
<organism evidence="3 4">
    <name type="scientific">Algisphaera agarilytica</name>
    <dbReference type="NCBI Taxonomy" id="1385975"/>
    <lineage>
        <taxon>Bacteria</taxon>
        <taxon>Pseudomonadati</taxon>
        <taxon>Planctomycetota</taxon>
        <taxon>Phycisphaerae</taxon>
        <taxon>Phycisphaerales</taxon>
        <taxon>Phycisphaeraceae</taxon>
        <taxon>Algisphaera</taxon>
    </lineage>
</organism>
<dbReference type="Pfam" id="PF07589">
    <property type="entry name" value="PEP-CTERM"/>
    <property type="match status" value="1"/>
</dbReference>
<dbReference type="Proteomes" id="UP000541810">
    <property type="component" value="Unassembled WGS sequence"/>
</dbReference>
<feature type="chain" id="PRO_5030813693" description="Ice-binding protein C-terminal domain-containing protein" evidence="1">
    <location>
        <begin position="28"/>
        <end position="222"/>
    </location>
</feature>
<protein>
    <recommendedName>
        <fullName evidence="2">Ice-binding protein C-terminal domain-containing protein</fullName>
    </recommendedName>
</protein>
<dbReference type="NCBIfam" id="TIGR02595">
    <property type="entry name" value="PEP_CTERM"/>
    <property type="match status" value="1"/>
</dbReference>
<dbReference type="RefSeq" id="WP_184676958.1">
    <property type="nucleotide sequence ID" value="NZ_JACHGY010000001.1"/>
</dbReference>
<keyword evidence="1" id="KW-0732">Signal</keyword>
<evidence type="ECO:0000259" key="2">
    <source>
        <dbReference type="Pfam" id="PF07589"/>
    </source>
</evidence>